<dbReference type="PANTHER" id="PTHR15239">
    <property type="entry name" value="NUCLEAR EXPORT MEDIATOR FACTOR NEMF"/>
    <property type="match status" value="1"/>
</dbReference>
<evidence type="ECO:0000313" key="8">
    <source>
        <dbReference type="Proteomes" id="UP000199520"/>
    </source>
</evidence>
<dbReference type="OrthoDB" id="9766163at2"/>
<dbReference type="InterPro" id="IPR051608">
    <property type="entry name" value="RQC_Subunit_NEMF"/>
</dbReference>
<feature type="domain" description="NFACT RNA-binding" evidence="6">
    <location>
        <begin position="467"/>
        <end position="555"/>
    </location>
</feature>
<proteinExistence type="inferred from homology"/>
<dbReference type="GO" id="GO:1990112">
    <property type="term" value="C:RQC complex"/>
    <property type="evidence" value="ECO:0007669"/>
    <property type="project" value="TreeGrafter"/>
</dbReference>
<evidence type="ECO:0000256" key="1">
    <source>
        <dbReference type="ARBA" id="ARBA00022555"/>
    </source>
</evidence>
<dbReference type="SUPFAM" id="SSF46946">
    <property type="entry name" value="S13-like H2TH domain"/>
    <property type="match status" value="1"/>
</dbReference>
<dbReference type="GO" id="GO:0043023">
    <property type="term" value="F:ribosomal large subunit binding"/>
    <property type="evidence" value="ECO:0007669"/>
    <property type="project" value="UniProtKB-UniRule"/>
</dbReference>
<dbReference type="Proteomes" id="UP000199520">
    <property type="component" value="Unassembled WGS sequence"/>
</dbReference>
<keyword evidence="1 5" id="KW-0820">tRNA-binding</keyword>
<dbReference type="PANTHER" id="PTHR15239:SF6">
    <property type="entry name" value="RIBOSOME QUALITY CONTROL COMPLEX SUBUNIT NEMF"/>
    <property type="match status" value="1"/>
</dbReference>
<dbReference type="GO" id="GO:0000049">
    <property type="term" value="F:tRNA binding"/>
    <property type="evidence" value="ECO:0007669"/>
    <property type="project" value="UniProtKB-UniRule"/>
</dbReference>
<dbReference type="GO" id="GO:0072344">
    <property type="term" value="P:rescue of stalled ribosome"/>
    <property type="evidence" value="ECO:0007669"/>
    <property type="project" value="UniProtKB-UniRule"/>
</dbReference>
<evidence type="ECO:0000259" key="6">
    <source>
        <dbReference type="Pfam" id="PF05670"/>
    </source>
</evidence>
<evidence type="ECO:0000256" key="4">
    <source>
        <dbReference type="ARBA" id="ARBA00022917"/>
    </source>
</evidence>
<evidence type="ECO:0000256" key="3">
    <source>
        <dbReference type="ARBA" id="ARBA00022884"/>
    </source>
</evidence>
<organism evidence="7 8">
    <name type="scientific">Pelosinus propionicus DSM 13327</name>
    <dbReference type="NCBI Taxonomy" id="1123291"/>
    <lineage>
        <taxon>Bacteria</taxon>
        <taxon>Bacillati</taxon>
        <taxon>Bacillota</taxon>
        <taxon>Negativicutes</taxon>
        <taxon>Selenomonadales</taxon>
        <taxon>Sporomusaceae</taxon>
        <taxon>Pelosinus</taxon>
    </lineage>
</organism>
<evidence type="ECO:0000256" key="5">
    <source>
        <dbReference type="HAMAP-Rule" id="MF_00844"/>
    </source>
</evidence>
<reference evidence="8" key="1">
    <citation type="submission" date="2016-10" db="EMBL/GenBank/DDBJ databases">
        <authorList>
            <person name="Varghese N."/>
            <person name="Submissions S."/>
        </authorList>
    </citation>
    <scope>NUCLEOTIDE SEQUENCE [LARGE SCALE GENOMIC DNA]</scope>
    <source>
        <strain evidence="8">DSM 13327</strain>
    </source>
</reference>
<dbReference type="GO" id="GO:0019843">
    <property type="term" value="F:rRNA binding"/>
    <property type="evidence" value="ECO:0007669"/>
    <property type="project" value="UniProtKB-UniRule"/>
</dbReference>
<dbReference type="AlphaFoldDB" id="A0A1I4L7L2"/>
<dbReference type="Gene3D" id="2.30.310.10">
    <property type="entry name" value="ibrinogen binding protein from staphylococcus aureus domain"/>
    <property type="match status" value="1"/>
</dbReference>
<dbReference type="STRING" id="1123291.SAMN04490355_10231"/>
<dbReference type="HAMAP" id="MF_00844_B">
    <property type="entry name" value="RqcH_B"/>
    <property type="match status" value="1"/>
</dbReference>
<keyword evidence="3 5" id="KW-0694">RNA-binding</keyword>
<protein>
    <recommendedName>
        <fullName evidence="5">Rqc2 homolog RqcH</fullName>
        <shortName evidence="5">RqcH</shortName>
    </recommendedName>
</protein>
<comment type="similarity">
    <text evidence="5">Belongs to the NEMF family.</text>
</comment>
<dbReference type="Pfam" id="PF05833">
    <property type="entry name" value="NFACT_N"/>
    <property type="match status" value="1"/>
</dbReference>
<evidence type="ECO:0000313" key="7">
    <source>
        <dbReference type="EMBL" id="SFL87028.1"/>
    </source>
</evidence>
<dbReference type="Pfam" id="PF05670">
    <property type="entry name" value="NFACT-R_1"/>
    <property type="match status" value="1"/>
</dbReference>
<keyword evidence="4 5" id="KW-0648">Protein biosynthesis</keyword>
<name>A0A1I4L7L2_9FIRM</name>
<keyword evidence="2 5" id="KW-0699">rRNA-binding</keyword>
<comment type="subunit">
    <text evidence="5">Associates with stalled 50S ribosomal subunits. Binds to RqcP.</text>
</comment>
<comment type="function">
    <text evidence="5">Key component of the ribosome quality control system (RQC), a ribosome-associated complex that mediates the extraction of incompletely synthesized nascent chains from stalled ribosomes and their subsequent degradation. RqcH recruits Ala-charged tRNA, and with RqcP directs the elongation of stalled nascent chains on 50S ribosomal subunits, leading to non-templated C-terminal alanine extensions (Ala tail). The Ala tail promotes nascent chain degradation. May add between 1 and at least 8 Ala residues. Binds to stalled 50S ribosomal subunits.</text>
</comment>
<gene>
    <name evidence="5" type="primary">rqcH</name>
    <name evidence="7" type="ORF">SAMN04490355_10231</name>
</gene>
<keyword evidence="8" id="KW-1185">Reference proteome</keyword>
<dbReference type="InterPro" id="IPR043682">
    <property type="entry name" value="RqcH_bacterial"/>
</dbReference>
<dbReference type="InterPro" id="IPR008532">
    <property type="entry name" value="NFACT_RNA-bd"/>
</dbReference>
<dbReference type="EMBL" id="FOTS01000023">
    <property type="protein sequence ID" value="SFL87028.1"/>
    <property type="molecule type" value="Genomic_DNA"/>
</dbReference>
<accession>A0A1I4L7L2</accession>
<dbReference type="RefSeq" id="WP_090937971.1">
    <property type="nucleotide sequence ID" value="NZ_FOTS01000023.1"/>
</dbReference>
<evidence type="ECO:0000256" key="2">
    <source>
        <dbReference type="ARBA" id="ARBA00022730"/>
    </source>
</evidence>
<sequence length="584" mass="65288">MALDGLSLSTLLIELNNKLTGGRIDKIFQPDKYTLLFWVRQSNENLRLLISVNPKHPRIHLTEATLENPATPPAFCMLLRKHLEGGRIAGINQHSLDRIALISIDFRGEDGTITTKELTVELMGKHSNIILKQNNIILDAIKRIGANLSRSRQVLPRMEYTFPPGQMRLNVLNAPLSDFFNTITALATPLVTKAMIQVGIGIGPITAKEILWRAGLPSDIATRSLDNVDILALNEAIQSIITYIKSGESLPTVMTNIEGELVGISSFPLEHLASKCTVHNFSTMSQAVEFTDSLSGKKQLPEQTILSKLVIEENNRLQRKKLILIQELADADNADFFRECGDILMANLYNLPQDQDTVTLENLYSHSLDDNKITINFNTRLSPLENAQSYYTKYNKLKRAKESLDGQLRQCIEEIAYLESITFSLEHAIDSSELGDIREELINAGYLKKATKRRMPIPPSSPLTAVTPEGLTILIGKNNRQNDIVTFKQAQHNDIWFHTKDIPGSHVILRSGSQNPTLQSIEAAAHLAAYYSKANQSSNVPVDYTQRRYVKKPTGAKPGFVIYDHQNTIYITPDEKTVASLIKN</sequence>
<dbReference type="FunFam" id="2.30.310.10:FF:000004">
    <property type="entry name" value="Fibronectin-binding protein A"/>
    <property type="match status" value="1"/>
</dbReference>
<dbReference type="InterPro" id="IPR010979">
    <property type="entry name" value="Ribosomal_uS13-like_H2TH"/>
</dbReference>